<gene>
    <name evidence="16" type="ORF">V9T40_012254</name>
</gene>
<dbReference type="GO" id="GO:0034702">
    <property type="term" value="C:monoatomic ion channel complex"/>
    <property type="evidence" value="ECO:0007669"/>
    <property type="project" value="UniProtKB-KW"/>
</dbReference>
<evidence type="ECO:0000256" key="12">
    <source>
        <dbReference type="RuleBase" id="RU003822"/>
    </source>
</evidence>
<dbReference type="InterPro" id="IPR040445">
    <property type="entry name" value="Kir_TM"/>
</dbReference>
<evidence type="ECO:0000256" key="6">
    <source>
        <dbReference type="ARBA" id="ARBA00022958"/>
    </source>
</evidence>
<dbReference type="InterPro" id="IPR013518">
    <property type="entry name" value="K_chnl_inward-rec_Kir_cyto"/>
</dbReference>
<evidence type="ECO:0000256" key="7">
    <source>
        <dbReference type="ARBA" id="ARBA00022989"/>
    </source>
</evidence>
<evidence type="ECO:0000256" key="11">
    <source>
        <dbReference type="ARBA" id="ARBA00034430"/>
    </source>
</evidence>
<feature type="transmembrane region" description="Helical" evidence="13">
    <location>
        <begin position="87"/>
        <end position="110"/>
    </location>
</feature>
<keyword evidence="2 12" id="KW-0813">Transport</keyword>
<proteinExistence type="inferred from homology"/>
<dbReference type="FunFam" id="1.10.287.70:FF:000078">
    <property type="entry name" value="Putative Inward rectifier potassium channel"/>
    <property type="match status" value="1"/>
</dbReference>
<dbReference type="AlphaFoldDB" id="A0AAN9T6Z8"/>
<evidence type="ECO:0000256" key="5">
    <source>
        <dbReference type="ARBA" id="ARBA00022882"/>
    </source>
</evidence>
<keyword evidence="3 12" id="KW-0633">Potassium transport</keyword>
<dbReference type="FunFam" id="2.60.40.1400:FF:000001">
    <property type="entry name" value="G protein-activated inward rectifier potassium channel 2"/>
    <property type="match status" value="1"/>
</dbReference>
<dbReference type="PANTHER" id="PTHR11767">
    <property type="entry name" value="INWARD RECTIFIER POTASSIUM CHANNEL"/>
    <property type="match status" value="1"/>
</dbReference>
<dbReference type="GO" id="GO:1990573">
    <property type="term" value="P:potassium ion import across plasma membrane"/>
    <property type="evidence" value="ECO:0007669"/>
    <property type="project" value="TreeGrafter"/>
</dbReference>
<feature type="domain" description="Potassium channel inwardly rectifying transmembrane" evidence="14">
    <location>
        <begin position="54"/>
        <end position="194"/>
    </location>
</feature>
<protein>
    <submittedName>
        <fullName evidence="16">Uncharacterized protein</fullName>
    </submittedName>
</protein>
<organism evidence="16 17">
    <name type="scientific">Parthenolecanium corni</name>
    <dbReference type="NCBI Taxonomy" id="536013"/>
    <lineage>
        <taxon>Eukaryota</taxon>
        <taxon>Metazoa</taxon>
        <taxon>Ecdysozoa</taxon>
        <taxon>Arthropoda</taxon>
        <taxon>Hexapoda</taxon>
        <taxon>Insecta</taxon>
        <taxon>Pterygota</taxon>
        <taxon>Neoptera</taxon>
        <taxon>Paraneoptera</taxon>
        <taxon>Hemiptera</taxon>
        <taxon>Sternorrhyncha</taxon>
        <taxon>Coccoidea</taxon>
        <taxon>Coccidae</taxon>
        <taxon>Parthenolecanium</taxon>
    </lineage>
</organism>
<evidence type="ECO:0000256" key="8">
    <source>
        <dbReference type="ARBA" id="ARBA00023065"/>
    </source>
</evidence>
<dbReference type="SUPFAM" id="SSF81324">
    <property type="entry name" value="Voltage-gated potassium channels"/>
    <property type="match status" value="1"/>
</dbReference>
<keyword evidence="9 13" id="KW-0472">Membrane</keyword>
<comment type="subcellular location">
    <subcellularLocation>
        <location evidence="1 12">Membrane</location>
        <topology evidence="1 12">Multi-pass membrane protein</topology>
    </subcellularLocation>
</comment>
<evidence type="ECO:0000256" key="13">
    <source>
        <dbReference type="SAM" id="Phobius"/>
    </source>
</evidence>
<keyword evidence="10 12" id="KW-0407">Ion channel</keyword>
<evidence type="ECO:0000313" key="17">
    <source>
        <dbReference type="Proteomes" id="UP001367676"/>
    </source>
</evidence>
<dbReference type="Gene3D" id="1.10.287.70">
    <property type="match status" value="1"/>
</dbReference>
<evidence type="ECO:0000256" key="3">
    <source>
        <dbReference type="ARBA" id="ARBA00022538"/>
    </source>
</evidence>
<evidence type="ECO:0000259" key="14">
    <source>
        <dbReference type="Pfam" id="PF01007"/>
    </source>
</evidence>
<comment type="catalytic activity">
    <reaction evidence="11">
        <text>K(+)(in) = K(+)(out)</text>
        <dbReference type="Rhea" id="RHEA:29463"/>
        <dbReference type="ChEBI" id="CHEBI:29103"/>
    </reaction>
</comment>
<dbReference type="EMBL" id="JBBCAQ010000036">
    <property type="protein sequence ID" value="KAK7575968.1"/>
    <property type="molecule type" value="Genomic_DNA"/>
</dbReference>
<name>A0AAN9T6Z8_9HEMI</name>
<dbReference type="GO" id="GO:0005242">
    <property type="term" value="F:inward rectifier potassium channel activity"/>
    <property type="evidence" value="ECO:0007669"/>
    <property type="project" value="InterPro"/>
</dbReference>
<evidence type="ECO:0000256" key="10">
    <source>
        <dbReference type="ARBA" id="ARBA00023303"/>
    </source>
</evidence>
<evidence type="ECO:0000256" key="2">
    <source>
        <dbReference type="ARBA" id="ARBA00022448"/>
    </source>
</evidence>
<keyword evidence="7 13" id="KW-1133">Transmembrane helix</keyword>
<keyword evidence="8 12" id="KW-0406">Ion transport</keyword>
<evidence type="ECO:0000256" key="9">
    <source>
        <dbReference type="ARBA" id="ARBA00023136"/>
    </source>
</evidence>
<dbReference type="GO" id="GO:0034765">
    <property type="term" value="P:regulation of monoatomic ion transmembrane transport"/>
    <property type="evidence" value="ECO:0007669"/>
    <property type="project" value="TreeGrafter"/>
</dbReference>
<evidence type="ECO:0000256" key="4">
    <source>
        <dbReference type="ARBA" id="ARBA00022692"/>
    </source>
</evidence>
<dbReference type="Pfam" id="PF17655">
    <property type="entry name" value="IRK_C"/>
    <property type="match status" value="1"/>
</dbReference>
<comment type="similarity">
    <text evidence="12">Belongs to the inward rectifier-type potassium channel (TC 1.A.2.1) family.</text>
</comment>
<dbReference type="GO" id="GO:0005886">
    <property type="term" value="C:plasma membrane"/>
    <property type="evidence" value="ECO:0007669"/>
    <property type="project" value="TreeGrafter"/>
</dbReference>
<dbReference type="Gene3D" id="2.60.40.1400">
    <property type="entry name" value="G protein-activated inward rectifier potassium channel 1"/>
    <property type="match status" value="1"/>
</dbReference>
<feature type="transmembrane region" description="Helical" evidence="13">
    <location>
        <begin position="165"/>
        <end position="189"/>
    </location>
</feature>
<dbReference type="InterPro" id="IPR016449">
    <property type="entry name" value="K_chnl_inward-rec_Kir"/>
</dbReference>
<dbReference type="PRINTS" id="PR01320">
    <property type="entry name" value="KIRCHANNEL"/>
</dbReference>
<evidence type="ECO:0000259" key="15">
    <source>
        <dbReference type="Pfam" id="PF17655"/>
    </source>
</evidence>
<keyword evidence="4 12" id="KW-0812">Transmembrane</keyword>
<dbReference type="Proteomes" id="UP001367676">
    <property type="component" value="Unassembled WGS sequence"/>
</dbReference>
<evidence type="ECO:0000313" key="16">
    <source>
        <dbReference type="EMBL" id="KAK7575968.1"/>
    </source>
</evidence>
<accession>A0AAN9T6Z8</accession>
<keyword evidence="17" id="KW-1185">Reference proteome</keyword>
<dbReference type="InterPro" id="IPR041647">
    <property type="entry name" value="IRK_C"/>
</dbReference>
<sequence length="444" mass="50265">MNPRVISNIFTHRDSGASFSDSSDIPLNNIPASCCWYRQTRFSSRRVKRRVLFKHGDCNVVQGNVAKRRRRYLQDIFTTLVDAQWRWTLLVFALNFILSWLAFGLIWWLIVVSHGDLEDHTKDNKTWTPCVVGVNSFTSVFLFSVETQHTIGYGAKHTTDECPEAVFVMCLQSIAGVMIQAFMVGIVFAKLSRPKKRTQTLLFSRNAVICQRNGQLCLMFRVGDMRKSHIIEAHVRAQMIKKKITREGEILPFYQQEMKVGGDGVEDRIFFIWPTTIVHKITPDSPLYKLSAADMLQERFEIVVILEGVIESTGMTTQARSSYLPNEILWGHRFANLVSFKKETGEHEVDYSLFNSTYEVDTPLCSAESLDQVLSGHESFDGNNLGAPSTVSGCSHTDYPNLLTPCISTDHLNIPQDSVVITMQPDIPKLLVHPEEIPGPESSI</sequence>
<dbReference type="InterPro" id="IPR014756">
    <property type="entry name" value="Ig_E-set"/>
</dbReference>
<dbReference type="PANTHER" id="PTHR11767:SF102">
    <property type="entry name" value="INWARDLY RECTIFYING POTASSIUM CHANNEL 1, ISOFORM F"/>
    <property type="match status" value="1"/>
</dbReference>
<keyword evidence="6 12" id="KW-0630">Potassium</keyword>
<comment type="caution">
    <text evidence="16">The sequence shown here is derived from an EMBL/GenBank/DDBJ whole genome shotgun (WGS) entry which is preliminary data.</text>
</comment>
<dbReference type="Pfam" id="PF01007">
    <property type="entry name" value="IRK"/>
    <property type="match status" value="1"/>
</dbReference>
<evidence type="ECO:0000256" key="1">
    <source>
        <dbReference type="ARBA" id="ARBA00004141"/>
    </source>
</evidence>
<feature type="domain" description="Inward rectifier potassium channel C-terminal" evidence="15">
    <location>
        <begin position="201"/>
        <end position="372"/>
    </location>
</feature>
<reference evidence="16 17" key="1">
    <citation type="submission" date="2024-03" db="EMBL/GenBank/DDBJ databases">
        <title>Adaptation during the transition from Ophiocordyceps entomopathogen to insect associate is accompanied by gene loss and intensified selection.</title>
        <authorList>
            <person name="Ward C.M."/>
            <person name="Onetto C.A."/>
            <person name="Borneman A.R."/>
        </authorList>
    </citation>
    <scope>NUCLEOTIDE SEQUENCE [LARGE SCALE GENOMIC DNA]</scope>
    <source>
        <strain evidence="16">AWRI1</strain>
        <tissue evidence="16">Single Adult Female</tissue>
    </source>
</reference>
<keyword evidence="5 12" id="KW-0851">Voltage-gated channel</keyword>
<dbReference type="SUPFAM" id="SSF81296">
    <property type="entry name" value="E set domains"/>
    <property type="match status" value="1"/>
</dbReference>